<comment type="caution">
    <text evidence="6">The sequence shown here is derived from an EMBL/GenBank/DDBJ whole genome shotgun (WGS) entry which is preliminary data.</text>
</comment>
<protein>
    <submittedName>
        <fullName evidence="6">Ubiquitin-conjugating enzyme E2</fullName>
    </submittedName>
</protein>
<dbReference type="InterPro" id="IPR023313">
    <property type="entry name" value="UBQ-conjugating_AS"/>
</dbReference>
<sequence length="202" mass="22864">MEYCGLCVEGVDASSCIARSCFSRMQLAFKTRNSIKMANHKRIHATKNCWNSKMAQKRIQKELKEFQKDPPMNCSGGPVGDDISVWRACILGPKDSPYESGIFYLNICFPSDYPFKPPKVTFETKIFHPNISEDGVICLDILKKEWSPVLTIAKILLSICSLLDDPNPDDPLNSAAARLLKTDKENYIRTVKKYTLDYASKK</sequence>
<dbReference type="PROSITE" id="PS50127">
    <property type="entry name" value="UBC_2"/>
    <property type="match status" value="1"/>
</dbReference>
<dbReference type="GO" id="GO:0005524">
    <property type="term" value="F:ATP binding"/>
    <property type="evidence" value="ECO:0007669"/>
    <property type="project" value="UniProtKB-UniRule"/>
</dbReference>
<reference evidence="7" key="1">
    <citation type="submission" date="2012-02" db="EMBL/GenBank/DDBJ databases">
        <title>Genome sequencing of Giardia lamblia Genotypes A2 and B isolates (DH and GS) and comparative analysis with the genomes of Genotypes A1 and E (WB and Pig).</title>
        <authorList>
            <person name="Adam R."/>
            <person name="Dahlstrom E."/>
            <person name="Martens C."/>
            <person name="Bruno D."/>
            <person name="Barbian K."/>
            <person name="Porcella S.F."/>
            <person name="Nash T."/>
        </authorList>
    </citation>
    <scope>NUCLEOTIDE SEQUENCE</scope>
    <source>
        <strain evidence="7">DH</strain>
    </source>
</reference>
<keyword evidence="1" id="KW-0808">Transferase</keyword>
<dbReference type="FunFam" id="3.10.110.10:FF:000141">
    <property type="entry name" value="Ubiquitin-conjugating enzyme E2 8"/>
    <property type="match status" value="1"/>
</dbReference>
<evidence type="ECO:0000256" key="1">
    <source>
        <dbReference type="ARBA" id="ARBA00022679"/>
    </source>
</evidence>
<dbReference type="Pfam" id="PF00179">
    <property type="entry name" value="UQ_con"/>
    <property type="match status" value="1"/>
</dbReference>
<dbReference type="Proteomes" id="UP000018320">
    <property type="component" value="Unassembled WGS sequence"/>
</dbReference>
<evidence type="ECO:0000313" key="7">
    <source>
        <dbReference type="Proteomes" id="UP000018320"/>
    </source>
</evidence>
<gene>
    <name evidence="6" type="ORF">DHA2_15252</name>
</gene>
<evidence type="ECO:0000259" key="5">
    <source>
        <dbReference type="PROSITE" id="PS50127"/>
    </source>
</evidence>
<dbReference type="SUPFAM" id="SSF54495">
    <property type="entry name" value="UBC-like"/>
    <property type="match status" value="1"/>
</dbReference>
<dbReference type="InterPro" id="IPR050113">
    <property type="entry name" value="Ub_conjugating_enzyme"/>
</dbReference>
<evidence type="ECO:0000313" key="6">
    <source>
        <dbReference type="EMBL" id="ESU34918.1"/>
    </source>
</evidence>
<dbReference type="EMBL" id="AHGT01000117">
    <property type="protein sequence ID" value="ESU34918.1"/>
    <property type="molecule type" value="Genomic_DNA"/>
</dbReference>
<evidence type="ECO:0000256" key="3">
    <source>
        <dbReference type="PROSITE-ProRule" id="PRU10133"/>
    </source>
</evidence>
<dbReference type="VEuPathDB" id="GiardiaDB:DHA2_15252"/>
<dbReference type="AlphaFoldDB" id="V6T7P5"/>
<comment type="similarity">
    <text evidence="4">Belongs to the ubiquitin-conjugating enzyme family.</text>
</comment>
<organism evidence="6 7">
    <name type="scientific">Giardia intestinalis</name>
    <name type="common">Giardia lamblia</name>
    <dbReference type="NCBI Taxonomy" id="5741"/>
    <lineage>
        <taxon>Eukaryota</taxon>
        <taxon>Metamonada</taxon>
        <taxon>Diplomonadida</taxon>
        <taxon>Hexamitidae</taxon>
        <taxon>Giardiinae</taxon>
        <taxon>Giardia</taxon>
    </lineage>
</organism>
<dbReference type="GO" id="GO:0016740">
    <property type="term" value="F:transferase activity"/>
    <property type="evidence" value="ECO:0007669"/>
    <property type="project" value="UniProtKB-KW"/>
</dbReference>
<proteinExistence type="inferred from homology"/>
<dbReference type="PANTHER" id="PTHR24067">
    <property type="entry name" value="UBIQUITIN-CONJUGATING ENZYME E2"/>
    <property type="match status" value="1"/>
</dbReference>
<feature type="active site" description="Glycyl thioester intermediate" evidence="3">
    <location>
        <position position="138"/>
    </location>
</feature>
<keyword evidence="2 4" id="KW-0833">Ubl conjugation pathway</keyword>
<feature type="domain" description="UBC core" evidence="5">
    <location>
        <begin position="54"/>
        <end position="200"/>
    </location>
</feature>
<dbReference type="VEuPathDB" id="GiardiaDB:QR46_4459"/>
<name>V6T7P5_GIAIN</name>
<dbReference type="VEuPathDB" id="GiardiaDB:GL50803_0015252"/>
<accession>V6T7P5</accession>
<evidence type="ECO:0000256" key="4">
    <source>
        <dbReference type="RuleBase" id="RU362109"/>
    </source>
</evidence>
<dbReference type="InterPro" id="IPR016135">
    <property type="entry name" value="UBQ-conjugating_enzyme/RWD"/>
</dbReference>
<keyword evidence="4" id="KW-0547">Nucleotide-binding</keyword>
<keyword evidence="4" id="KW-0067">ATP-binding</keyword>
<dbReference type="SMART" id="SM00212">
    <property type="entry name" value="UBCc"/>
    <property type="match status" value="1"/>
</dbReference>
<dbReference type="InterPro" id="IPR000608">
    <property type="entry name" value="UBC"/>
</dbReference>
<dbReference type="PROSITE" id="PS00183">
    <property type="entry name" value="UBC_1"/>
    <property type="match status" value="1"/>
</dbReference>
<reference evidence="6 7" key="2">
    <citation type="journal article" date="2013" name="Genome Biol. Evol.">
        <title>Genome sequencing of Giardia lamblia genotypes A2 and B isolates (DH and GS) and comparative analysis with the genomes of genotypes A1 and E (WB and Pig).</title>
        <authorList>
            <person name="Adam R.D."/>
            <person name="Dahlstrom E.W."/>
            <person name="Martens C.A."/>
            <person name="Bruno D.P."/>
            <person name="Barbian K.D."/>
            <person name="Ricklefs S.M."/>
            <person name="Hernandez M.M."/>
            <person name="Narla N.P."/>
            <person name="Patel R.B."/>
            <person name="Porcella S.F."/>
            <person name="Nash T.E."/>
        </authorList>
    </citation>
    <scope>NUCLEOTIDE SEQUENCE [LARGE SCALE GENOMIC DNA]</scope>
    <source>
        <strain evidence="6 7">DH</strain>
    </source>
</reference>
<dbReference type="Gene3D" id="3.10.110.10">
    <property type="entry name" value="Ubiquitin Conjugating Enzyme"/>
    <property type="match status" value="1"/>
</dbReference>
<dbReference type="VEuPathDB" id="GiardiaDB:GL50581_919"/>
<evidence type="ECO:0000256" key="2">
    <source>
        <dbReference type="ARBA" id="ARBA00022786"/>
    </source>
</evidence>